<accession>A0A1W1VT73</accession>
<keyword evidence="3" id="KW-1003">Cell membrane</keyword>
<feature type="transmembrane region" description="Helical" evidence="22">
    <location>
        <begin position="276"/>
        <end position="295"/>
    </location>
</feature>
<dbReference type="InterPro" id="IPR001182">
    <property type="entry name" value="FtsW/RodA"/>
</dbReference>
<evidence type="ECO:0000313" key="23">
    <source>
        <dbReference type="EMBL" id="SMB96430.1"/>
    </source>
</evidence>
<evidence type="ECO:0000256" key="10">
    <source>
        <dbReference type="ARBA" id="ARBA00022989"/>
    </source>
</evidence>
<dbReference type="AlphaFoldDB" id="A0A1W1VT73"/>
<keyword evidence="24" id="KW-1185">Reference proteome</keyword>
<feature type="transmembrane region" description="Helical" evidence="22">
    <location>
        <begin position="138"/>
        <end position="155"/>
    </location>
</feature>
<dbReference type="GO" id="GO:0015648">
    <property type="term" value="F:lipid-linked peptidoglycan transporter activity"/>
    <property type="evidence" value="ECO:0007669"/>
    <property type="project" value="TreeGrafter"/>
</dbReference>
<keyword evidence="7 22" id="KW-0812">Transmembrane</keyword>
<dbReference type="GO" id="GO:0005886">
    <property type="term" value="C:plasma membrane"/>
    <property type="evidence" value="ECO:0007669"/>
    <property type="project" value="UniProtKB-SubCell"/>
</dbReference>
<sequence>MVLSASSYNSMLYYDDPYHFFKRQLIWSTLGIFCMFVVMNVDYNKLKKYVKIGFVITILLLVAVLIPGVGKEVKGSTRWIGVGPLSFTPSEVVKLAIVFYFALVISLEPLKIKTIKGFGTYLLILGVIGALLLKQPDLGTTIAVFGTSFCMFIAAGAKISHLFALAITGILGVIGLIIQAPYRLERITGFWHLWENASDEGYQTVQSLYALGSGGLLGMGLGNSRQKFLYLPERHTDFIFAIIGEELGFIGAFLVLSLFFLFIWRGFRIAILAPDRFGSLLAVGLTSIIAVQSVINMGVVTGSLPVTGITLPFVSYGGSSLLFSLIGVGMLLNISKFSRK</sequence>
<evidence type="ECO:0000256" key="18">
    <source>
        <dbReference type="ARBA" id="ARBA00041418"/>
    </source>
</evidence>
<feature type="transmembrane region" description="Helical" evidence="22">
    <location>
        <begin position="50"/>
        <end position="70"/>
    </location>
</feature>
<comment type="function">
    <text evidence="21">Peptidoglycan polymerase that is essential for cell division.</text>
</comment>
<keyword evidence="5" id="KW-0328">Glycosyltransferase</keyword>
<evidence type="ECO:0000256" key="16">
    <source>
        <dbReference type="ARBA" id="ARBA00038053"/>
    </source>
</evidence>
<evidence type="ECO:0000256" key="13">
    <source>
        <dbReference type="ARBA" id="ARBA00023316"/>
    </source>
</evidence>
<comment type="pathway">
    <text evidence="2">Cell wall biogenesis; peptidoglycan biosynthesis.</text>
</comment>
<comment type="subcellular location">
    <subcellularLocation>
        <location evidence="1">Cell membrane</location>
        <topology evidence="1">Multi-pass membrane protein</topology>
    </subcellularLocation>
</comment>
<comment type="similarity">
    <text evidence="16">Belongs to the SEDS family. FtsW subfamily.</text>
</comment>
<evidence type="ECO:0000256" key="15">
    <source>
        <dbReference type="ARBA" id="ARBA00033270"/>
    </source>
</evidence>
<evidence type="ECO:0000256" key="12">
    <source>
        <dbReference type="ARBA" id="ARBA00023306"/>
    </source>
</evidence>
<keyword evidence="10 22" id="KW-1133">Transmembrane helix</keyword>
<evidence type="ECO:0000256" key="6">
    <source>
        <dbReference type="ARBA" id="ARBA00022679"/>
    </source>
</evidence>
<evidence type="ECO:0000256" key="20">
    <source>
        <dbReference type="ARBA" id="ARBA00049902"/>
    </source>
</evidence>
<gene>
    <name evidence="23" type="ORF">SAMN00017405_1532</name>
</gene>
<evidence type="ECO:0000256" key="5">
    <source>
        <dbReference type="ARBA" id="ARBA00022676"/>
    </source>
</evidence>
<evidence type="ECO:0000256" key="9">
    <source>
        <dbReference type="ARBA" id="ARBA00022984"/>
    </source>
</evidence>
<name>A0A1W1VT73_DESTI</name>
<organism evidence="23 24">
    <name type="scientific">Desulfonispora thiosulfatigenes DSM 11270</name>
    <dbReference type="NCBI Taxonomy" id="656914"/>
    <lineage>
        <taxon>Bacteria</taxon>
        <taxon>Bacillati</taxon>
        <taxon>Bacillota</taxon>
        <taxon>Clostridia</taxon>
        <taxon>Eubacteriales</taxon>
        <taxon>Peptococcaceae</taxon>
        <taxon>Desulfonispora</taxon>
    </lineage>
</organism>
<evidence type="ECO:0000256" key="8">
    <source>
        <dbReference type="ARBA" id="ARBA00022960"/>
    </source>
</evidence>
<evidence type="ECO:0000256" key="21">
    <source>
        <dbReference type="ARBA" id="ARBA00049966"/>
    </source>
</evidence>
<feature type="transmembrane region" description="Helical" evidence="22">
    <location>
        <begin position="90"/>
        <end position="107"/>
    </location>
</feature>
<dbReference type="Pfam" id="PF01098">
    <property type="entry name" value="FTSW_RODA_SPOVE"/>
    <property type="match status" value="1"/>
</dbReference>
<comment type="catalytic activity">
    <reaction evidence="20">
        <text>[GlcNAc-(1-&gt;4)-Mur2Ac(oyl-L-Ala-gamma-D-Glu-L-Lys-D-Ala-D-Ala)](n)-di-trans,octa-cis-undecaprenyl diphosphate + beta-D-GlcNAc-(1-&gt;4)-Mur2Ac(oyl-L-Ala-gamma-D-Glu-L-Lys-D-Ala-D-Ala)-di-trans,octa-cis-undecaprenyl diphosphate = [GlcNAc-(1-&gt;4)-Mur2Ac(oyl-L-Ala-gamma-D-Glu-L-Lys-D-Ala-D-Ala)](n+1)-di-trans,octa-cis-undecaprenyl diphosphate + di-trans,octa-cis-undecaprenyl diphosphate + H(+)</text>
        <dbReference type="Rhea" id="RHEA:23708"/>
        <dbReference type="Rhea" id="RHEA-COMP:9602"/>
        <dbReference type="Rhea" id="RHEA-COMP:9603"/>
        <dbReference type="ChEBI" id="CHEBI:15378"/>
        <dbReference type="ChEBI" id="CHEBI:58405"/>
        <dbReference type="ChEBI" id="CHEBI:60033"/>
        <dbReference type="ChEBI" id="CHEBI:78435"/>
        <dbReference type="EC" id="2.4.99.28"/>
    </reaction>
</comment>
<feature type="transmembrane region" description="Helical" evidence="22">
    <location>
        <begin position="315"/>
        <end position="334"/>
    </location>
</feature>
<proteinExistence type="inferred from homology"/>
<evidence type="ECO:0000313" key="24">
    <source>
        <dbReference type="Proteomes" id="UP000192731"/>
    </source>
</evidence>
<evidence type="ECO:0000256" key="2">
    <source>
        <dbReference type="ARBA" id="ARBA00004752"/>
    </source>
</evidence>
<evidence type="ECO:0000256" key="11">
    <source>
        <dbReference type="ARBA" id="ARBA00023136"/>
    </source>
</evidence>
<dbReference type="NCBIfam" id="TIGR02614">
    <property type="entry name" value="ftsW"/>
    <property type="match status" value="1"/>
</dbReference>
<protein>
    <recommendedName>
        <fullName evidence="17">Probable peptidoglycan glycosyltransferase FtsW</fullName>
        <ecNumber evidence="19">2.4.99.28</ecNumber>
    </recommendedName>
    <alternativeName>
        <fullName evidence="18">Cell division protein FtsW</fullName>
    </alternativeName>
    <alternativeName>
        <fullName evidence="15">Cell wall polymerase</fullName>
    </alternativeName>
    <alternativeName>
        <fullName evidence="14">Peptidoglycan polymerase</fullName>
    </alternativeName>
</protein>
<keyword evidence="9" id="KW-0573">Peptidoglycan synthesis</keyword>
<evidence type="ECO:0000256" key="14">
    <source>
        <dbReference type="ARBA" id="ARBA00032370"/>
    </source>
</evidence>
<dbReference type="InterPro" id="IPR013437">
    <property type="entry name" value="FtsW"/>
</dbReference>
<keyword evidence="12" id="KW-0131">Cell cycle</keyword>
<dbReference type="GO" id="GO:0009252">
    <property type="term" value="P:peptidoglycan biosynthetic process"/>
    <property type="evidence" value="ECO:0007669"/>
    <property type="project" value="UniProtKB-KW"/>
</dbReference>
<feature type="transmembrane region" description="Helical" evidence="22">
    <location>
        <begin position="238"/>
        <end position="264"/>
    </location>
</feature>
<evidence type="ECO:0000256" key="1">
    <source>
        <dbReference type="ARBA" id="ARBA00004651"/>
    </source>
</evidence>
<keyword evidence="13" id="KW-0961">Cell wall biogenesis/degradation</keyword>
<dbReference type="GO" id="GO:0032153">
    <property type="term" value="C:cell division site"/>
    <property type="evidence" value="ECO:0007669"/>
    <property type="project" value="TreeGrafter"/>
</dbReference>
<dbReference type="PANTHER" id="PTHR30474">
    <property type="entry name" value="CELL CYCLE PROTEIN"/>
    <property type="match status" value="1"/>
</dbReference>
<evidence type="ECO:0000256" key="7">
    <source>
        <dbReference type="ARBA" id="ARBA00022692"/>
    </source>
</evidence>
<evidence type="ECO:0000256" key="19">
    <source>
        <dbReference type="ARBA" id="ARBA00044770"/>
    </source>
</evidence>
<dbReference type="Proteomes" id="UP000192731">
    <property type="component" value="Unassembled WGS sequence"/>
</dbReference>
<keyword evidence="11 22" id="KW-0472">Membrane</keyword>
<feature type="transmembrane region" description="Helical" evidence="22">
    <location>
        <begin position="20"/>
        <end position="38"/>
    </location>
</feature>
<dbReference type="STRING" id="656914.SAMN00017405_1532"/>
<keyword evidence="8" id="KW-0133">Cell shape</keyword>
<dbReference type="GO" id="GO:0008955">
    <property type="term" value="F:peptidoglycan glycosyltransferase activity"/>
    <property type="evidence" value="ECO:0007669"/>
    <property type="project" value="UniProtKB-EC"/>
</dbReference>
<evidence type="ECO:0000256" key="22">
    <source>
        <dbReference type="SAM" id="Phobius"/>
    </source>
</evidence>
<keyword evidence="6" id="KW-0808">Transferase</keyword>
<evidence type="ECO:0000256" key="17">
    <source>
        <dbReference type="ARBA" id="ARBA00041185"/>
    </source>
</evidence>
<dbReference type="GO" id="GO:0051301">
    <property type="term" value="P:cell division"/>
    <property type="evidence" value="ECO:0007669"/>
    <property type="project" value="UniProtKB-KW"/>
</dbReference>
<keyword evidence="4 23" id="KW-0132">Cell division</keyword>
<dbReference type="GO" id="GO:0071555">
    <property type="term" value="P:cell wall organization"/>
    <property type="evidence" value="ECO:0007669"/>
    <property type="project" value="UniProtKB-KW"/>
</dbReference>
<feature type="transmembrane region" description="Helical" evidence="22">
    <location>
        <begin position="114"/>
        <end position="132"/>
    </location>
</feature>
<dbReference type="PANTHER" id="PTHR30474:SF2">
    <property type="entry name" value="PEPTIDOGLYCAN GLYCOSYLTRANSFERASE FTSW-RELATED"/>
    <property type="match status" value="1"/>
</dbReference>
<evidence type="ECO:0000256" key="3">
    <source>
        <dbReference type="ARBA" id="ARBA00022475"/>
    </source>
</evidence>
<reference evidence="23 24" key="1">
    <citation type="submission" date="2017-04" db="EMBL/GenBank/DDBJ databases">
        <authorList>
            <person name="Afonso C.L."/>
            <person name="Miller P.J."/>
            <person name="Scott M.A."/>
            <person name="Spackman E."/>
            <person name="Goraichik I."/>
            <person name="Dimitrov K.M."/>
            <person name="Suarez D.L."/>
            <person name="Swayne D.E."/>
        </authorList>
    </citation>
    <scope>NUCLEOTIDE SEQUENCE [LARGE SCALE GENOMIC DNA]</scope>
    <source>
        <strain evidence="23 24">DSM 11270</strain>
    </source>
</reference>
<feature type="transmembrane region" description="Helical" evidence="22">
    <location>
        <begin position="162"/>
        <end position="182"/>
    </location>
</feature>
<dbReference type="GO" id="GO:0008360">
    <property type="term" value="P:regulation of cell shape"/>
    <property type="evidence" value="ECO:0007669"/>
    <property type="project" value="UniProtKB-KW"/>
</dbReference>
<dbReference type="EMBL" id="FWWT01000023">
    <property type="protein sequence ID" value="SMB96430.1"/>
    <property type="molecule type" value="Genomic_DNA"/>
</dbReference>
<dbReference type="EC" id="2.4.99.28" evidence="19"/>
<evidence type="ECO:0000256" key="4">
    <source>
        <dbReference type="ARBA" id="ARBA00022618"/>
    </source>
</evidence>